<dbReference type="PANTHER" id="PTHR43046">
    <property type="entry name" value="GDP-MANNOSE MANNOSYL HYDROLASE"/>
    <property type="match status" value="1"/>
</dbReference>
<dbReference type="Pfam" id="PF00293">
    <property type="entry name" value="NUDIX"/>
    <property type="match status" value="1"/>
</dbReference>
<feature type="domain" description="Nudix hydrolase" evidence="4">
    <location>
        <begin position="64"/>
        <end position="197"/>
    </location>
</feature>
<name>A0A7X6QYR9_9CELL</name>
<dbReference type="CDD" id="cd04683">
    <property type="entry name" value="NUDIX_Hydrolase"/>
    <property type="match status" value="1"/>
</dbReference>
<evidence type="ECO:0000313" key="6">
    <source>
        <dbReference type="Proteomes" id="UP000581206"/>
    </source>
</evidence>
<comment type="cofactor">
    <cofactor evidence="1">
        <name>Mg(2+)</name>
        <dbReference type="ChEBI" id="CHEBI:18420"/>
    </cofactor>
</comment>
<dbReference type="AlphaFoldDB" id="A0A7X6QYR9"/>
<dbReference type="InterPro" id="IPR015797">
    <property type="entry name" value="NUDIX_hydrolase-like_dom_sf"/>
</dbReference>
<evidence type="ECO:0000313" key="5">
    <source>
        <dbReference type="EMBL" id="NKY22449.1"/>
    </source>
</evidence>
<comment type="caution">
    <text evidence="5">The sequence shown here is derived from an EMBL/GenBank/DDBJ whole genome shotgun (WGS) entry which is preliminary data.</text>
</comment>
<evidence type="ECO:0000256" key="1">
    <source>
        <dbReference type="ARBA" id="ARBA00001946"/>
    </source>
</evidence>
<dbReference type="SUPFAM" id="SSF55811">
    <property type="entry name" value="Nudix"/>
    <property type="match status" value="1"/>
</dbReference>
<accession>A0A7X6QYR9</accession>
<protein>
    <submittedName>
        <fullName evidence="5">NUDIX domain-containing protein</fullName>
    </submittedName>
</protein>
<dbReference type="InterPro" id="IPR020084">
    <property type="entry name" value="NUDIX_hydrolase_CS"/>
</dbReference>
<dbReference type="Gene3D" id="3.90.79.10">
    <property type="entry name" value="Nucleoside Triphosphate Pyrophosphohydrolase"/>
    <property type="match status" value="1"/>
</dbReference>
<evidence type="ECO:0000256" key="3">
    <source>
        <dbReference type="SAM" id="MobiDB-lite"/>
    </source>
</evidence>
<dbReference type="GO" id="GO:0016787">
    <property type="term" value="F:hydrolase activity"/>
    <property type="evidence" value="ECO:0007669"/>
    <property type="project" value="UniProtKB-KW"/>
</dbReference>
<dbReference type="PROSITE" id="PS00893">
    <property type="entry name" value="NUDIX_BOX"/>
    <property type="match status" value="1"/>
</dbReference>
<dbReference type="InterPro" id="IPR000086">
    <property type="entry name" value="NUDIX_hydrolase_dom"/>
</dbReference>
<dbReference type="EMBL" id="JAAXOX010000003">
    <property type="protein sequence ID" value="NKY22449.1"/>
    <property type="molecule type" value="Genomic_DNA"/>
</dbReference>
<reference evidence="5 6" key="1">
    <citation type="submission" date="2020-04" db="EMBL/GenBank/DDBJ databases">
        <title>MicrobeNet Type strains.</title>
        <authorList>
            <person name="Nicholson A.C."/>
        </authorList>
    </citation>
    <scope>NUCLEOTIDE SEQUENCE [LARGE SCALE GENOMIC DNA]</scope>
    <source>
        <strain evidence="5 6">ATCC BAA-788</strain>
    </source>
</reference>
<evidence type="ECO:0000256" key="2">
    <source>
        <dbReference type="ARBA" id="ARBA00022801"/>
    </source>
</evidence>
<dbReference type="PANTHER" id="PTHR43046:SF16">
    <property type="entry name" value="ADP-RIBOSE PYROPHOSPHATASE YJHB-RELATED"/>
    <property type="match status" value="1"/>
</dbReference>
<proteinExistence type="predicted"/>
<sequence>MAQDRATAARRRRRGDRVVISRTSRSAPDPSPEPTVIFITLGSCDTRRVTERYSPDDHIDGRSLLVAAAYLLVLDGDRLLLQLRSGTGYRDGHWATLAGHVDPGESAHEAAVREAREEAGIIVQPADLVPLTTLHRFQRTGPQVEQRADMFFLTRRFTGEATRREPDKAARVEWFDLDRLPSPLVPHEAAVIAAWRAGDLPAVWSMPS</sequence>
<keyword evidence="6" id="KW-1185">Reference proteome</keyword>
<evidence type="ECO:0000259" key="4">
    <source>
        <dbReference type="PROSITE" id="PS51462"/>
    </source>
</evidence>
<keyword evidence="2" id="KW-0378">Hydrolase</keyword>
<dbReference type="PROSITE" id="PS51462">
    <property type="entry name" value="NUDIX"/>
    <property type="match status" value="1"/>
</dbReference>
<gene>
    <name evidence="5" type="ORF">HGA03_07185</name>
</gene>
<dbReference type="Proteomes" id="UP000581206">
    <property type="component" value="Unassembled WGS sequence"/>
</dbReference>
<feature type="region of interest" description="Disordered" evidence="3">
    <location>
        <begin position="1"/>
        <end position="34"/>
    </location>
</feature>
<organism evidence="5 6">
    <name type="scientific">Cellulomonas denverensis</name>
    <dbReference type="NCBI Taxonomy" id="264297"/>
    <lineage>
        <taxon>Bacteria</taxon>
        <taxon>Bacillati</taxon>
        <taxon>Actinomycetota</taxon>
        <taxon>Actinomycetes</taxon>
        <taxon>Micrococcales</taxon>
        <taxon>Cellulomonadaceae</taxon>
        <taxon>Cellulomonas</taxon>
    </lineage>
</organism>